<dbReference type="EMBL" id="RQEV01000003">
    <property type="protein sequence ID" value="TGK20797.1"/>
    <property type="molecule type" value="Genomic_DNA"/>
</dbReference>
<dbReference type="Proteomes" id="UP000297855">
    <property type="component" value="Unassembled WGS sequence"/>
</dbReference>
<dbReference type="SMART" id="SM00342">
    <property type="entry name" value="HTH_ARAC"/>
    <property type="match status" value="1"/>
</dbReference>
<dbReference type="Gene3D" id="1.10.10.60">
    <property type="entry name" value="Homeodomain-like"/>
    <property type="match status" value="1"/>
</dbReference>
<feature type="transmembrane region" description="Helical" evidence="4">
    <location>
        <begin position="69"/>
        <end position="90"/>
    </location>
</feature>
<keyword evidence="7" id="KW-1185">Reference proteome</keyword>
<proteinExistence type="predicted"/>
<dbReference type="PROSITE" id="PS01124">
    <property type="entry name" value="HTH_ARAC_FAMILY_2"/>
    <property type="match status" value="1"/>
</dbReference>
<evidence type="ECO:0000259" key="5">
    <source>
        <dbReference type="PROSITE" id="PS01124"/>
    </source>
</evidence>
<comment type="caution">
    <text evidence="6">The sequence shown here is derived from an EMBL/GenBank/DDBJ whole genome shotgun (WGS) entry which is preliminary data.</text>
</comment>
<dbReference type="Pfam" id="PF12833">
    <property type="entry name" value="HTH_18"/>
    <property type="match status" value="1"/>
</dbReference>
<keyword evidence="4" id="KW-0472">Membrane</keyword>
<dbReference type="PANTHER" id="PTHR43280">
    <property type="entry name" value="ARAC-FAMILY TRANSCRIPTIONAL REGULATOR"/>
    <property type="match status" value="1"/>
</dbReference>
<feature type="transmembrane region" description="Helical" evidence="4">
    <location>
        <begin position="102"/>
        <end position="119"/>
    </location>
</feature>
<keyword evidence="1" id="KW-0805">Transcription regulation</keyword>
<keyword evidence="2" id="KW-0238">DNA-binding</keyword>
<dbReference type="OrthoDB" id="9799319at2"/>
<evidence type="ECO:0000256" key="2">
    <source>
        <dbReference type="ARBA" id="ARBA00023125"/>
    </source>
</evidence>
<keyword evidence="3" id="KW-0804">Transcription</keyword>
<dbReference type="PROSITE" id="PS00041">
    <property type="entry name" value="HTH_ARAC_FAMILY_1"/>
    <property type="match status" value="1"/>
</dbReference>
<keyword evidence="4" id="KW-1133">Transmembrane helix</keyword>
<feature type="transmembrane region" description="Helical" evidence="4">
    <location>
        <begin position="197"/>
        <end position="216"/>
    </location>
</feature>
<name>A0A4R9GTD3_9LEPT</name>
<protein>
    <submittedName>
        <fullName evidence="6">Helix-turn-helix domain-containing protein</fullName>
    </submittedName>
</protein>
<dbReference type="PANTHER" id="PTHR43280:SF29">
    <property type="entry name" value="ARAC-FAMILY TRANSCRIPTIONAL REGULATOR"/>
    <property type="match status" value="1"/>
</dbReference>
<sequence length="358" mass="40575">MDSADWLQNGFVLFGGFLAVLLAVTEFFSSPFKRSKFLFSSALLSIGVLQLSSEFLLEKGNALPNFYVSFHTAFLFLPAPLAFLCVKSLSHEADPASDLRDVTLLVGLPFLSAFLYAQFSDLFFAEYVPGTCKFLECGMFRYLYCIAAVFSLVFAYRILRISVPIRNFRVRTLLVIFTFDTCIVSVLIILGAIVDVLFFKTALLIVTLVVCLLFVLGKRYPDLADNIRSEFGKTKYARTRLAGLNSDSVLERLNFLLDSEKIYRNEGISLTGIAKDLSITPHQLSELINQKLNQGFFSLINGRRIEEAKILLTETDKTVLEIAYEVGFNNRSSFNESFLKFVDETPVSYRKKYKYKRL</sequence>
<dbReference type="InterPro" id="IPR009057">
    <property type="entry name" value="Homeodomain-like_sf"/>
</dbReference>
<dbReference type="AlphaFoldDB" id="A0A4R9GTD3"/>
<feature type="transmembrane region" description="Helical" evidence="4">
    <location>
        <begin position="37"/>
        <end position="57"/>
    </location>
</feature>
<evidence type="ECO:0000256" key="1">
    <source>
        <dbReference type="ARBA" id="ARBA00023015"/>
    </source>
</evidence>
<organism evidence="6 7">
    <name type="scientific">Leptospira fluminis</name>
    <dbReference type="NCBI Taxonomy" id="2484979"/>
    <lineage>
        <taxon>Bacteria</taxon>
        <taxon>Pseudomonadati</taxon>
        <taxon>Spirochaetota</taxon>
        <taxon>Spirochaetia</taxon>
        <taxon>Leptospirales</taxon>
        <taxon>Leptospiraceae</taxon>
        <taxon>Leptospira</taxon>
    </lineage>
</organism>
<evidence type="ECO:0000313" key="6">
    <source>
        <dbReference type="EMBL" id="TGK20797.1"/>
    </source>
</evidence>
<dbReference type="SUPFAM" id="SSF46689">
    <property type="entry name" value="Homeodomain-like"/>
    <property type="match status" value="1"/>
</dbReference>
<accession>A0A4R9GTD3</accession>
<dbReference type="GO" id="GO:0003700">
    <property type="term" value="F:DNA-binding transcription factor activity"/>
    <property type="evidence" value="ECO:0007669"/>
    <property type="project" value="InterPro"/>
</dbReference>
<reference evidence="6" key="1">
    <citation type="journal article" date="2019" name="PLoS Negl. Trop. Dis.">
        <title>Revisiting the worldwide diversity of Leptospira species in the environment.</title>
        <authorList>
            <person name="Vincent A.T."/>
            <person name="Schiettekatte O."/>
            <person name="Bourhy P."/>
            <person name="Veyrier F.J."/>
            <person name="Picardeau M."/>
        </authorList>
    </citation>
    <scope>NUCLEOTIDE SEQUENCE [LARGE SCALE GENOMIC DNA]</scope>
    <source>
        <strain evidence="6">SCS5</strain>
    </source>
</reference>
<keyword evidence="4" id="KW-0812">Transmembrane</keyword>
<feature type="transmembrane region" description="Helical" evidence="4">
    <location>
        <begin position="6"/>
        <end position="25"/>
    </location>
</feature>
<feature type="transmembrane region" description="Helical" evidence="4">
    <location>
        <begin position="139"/>
        <end position="159"/>
    </location>
</feature>
<dbReference type="InterPro" id="IPR018062">
    <property type="entry name" value="HTH_AraC-typ_CS"/>
</dbReference>
<gene>
    <name evidence="6" type="ORF">EHO61_02715</name>
</gene>
<dbReference type="InterPro" id="IPR018060">
    <property type="entry name" value="HTH_AraC"/>
</dbReference>
<evidence type="ECO:0000256" key="4">
    <source>
        <dbReference type="SAM" id="Phobius"/>
    </source>
</evidence>
<dbReference type="RefSeq" id="WP_135812097.1">
    <property type="nucleotide sequence ID" value="NZ_RQEV01000003.1"/>
</dbReference>
<evidence type="ECO:0000313" key="7">
    <source>
        <dbReference type="Proteomes" id="UP000297855"/>
    </source>
</evidence>
<evidence type="ECO:0000256" key="3">
    <source>
        <dbReference type="ARBA" id="ARBA00023163"/>
    </source>
</evidence>
<feature type="transmembrane region" description="Helical" evidence="4">
    <location>
        <begin position="171"/>
        <end position="191"/>
    </location>
</feature>
<dbReference type="GO" id="GO:0043565">
    <property type="term" value="F:sequence-specific DNA binding"/>
    <property type="evidence" value="ECO:0007669"/>
    <property type="project" value="InterPro"/>
</dbReference>
<feature type="domain" description="HTH araC/xylS-type" evidence="5">
    <location>
        <begin position="247"/>
        <end position="352"/>
    </location>
</feature>